<evidence type="ECO:0000313" key="4">
    <source>
        <dbReference type="Proteomes" id="UP000032309"/>
    </source>
</evidence>
<protein>
    <submittedName>
        <fullName evidence="3">Glycine cleavage system H protein</fullName>
    </submittedName>
</protein>
<dbReference type="PROSITE" id="PS50968">
    <property type="entry name" value="BIOTINYL_LIPOYL"/>
    <property type="match status" value="1"/>
</dbReference>
<proteinExistence type="predicted"/>
<dbReference type="InterPro" id="IPR033753">
    <property type="entry name" value="GCV_H/Fam206"/>
</dbReference>
<dbReference type="PANTHER" id="PTHR11715">
    <property type="entry name" value="GLYCINE CLEAVAGE SYSTEM H PROTEIN"/>
    <property type="match status" value="1"/>
</dbReference>
<evidence type="ECO:0000256" key="1">
    <source>
        <dbReference type="ARBA" id="ARBA00022823"/>
    </source>
</evidence>
<dbReference type="InterPro" id="IPR000089">
    <property type="entry name" value="Biotin_lipoyl"/>
</dbReference>
<accession>A0ABQ0JXL7</accession>
<dbReference type="SUPFAM" id="SSF51230">
    <property type="entry name" value="Single hybrid motif"/>
    <property type="match status" value="1"/>
</dbReference>
<comment type="caution">
    <text evidence="3">The sequence shown here is derived from an EMBL/GenBank/DDBJ whole genome shotgun (WGS) entry which is preliminary data.</text>
</comment>
<dbReference type="InterPro" id="IPR002930">
    <property type="entry name" value="GCV_H"/>
</dbReference>
<sequence>MIPEHLKYTPTHEWFFCDNKSITVGLTKFILDELEDLLFLDLPKVGDEILSGISFGEIESFEKLIDITSPMAGEVIAVNERLYENLITLNNDPYKHGWLIKFVTTETHILNELLNAKEYATHISKLRPIVTPVKQRKRHAKITKGKRRK</sequence>
<dbReference type="Pfam" id="PF01597">
    <property type="entry name" value="GCV_H"/>
    <property type="match status" value="1"/>
</dbReference>
<evidence type="ECO:0000313" key="3">
    <source>
        <dbReference type="EMBL" id="GAN33489.1"/>
    </source>
</evidence>
<keyword evidence="1" id="KW-0450">Lipoyl</keyword>
<gene>
    <name evidence="3" type="ORF">BROSI_A2014</name>
</gene>
<dbReference type="RefSeq" id="WP_052563527.1">
    <property type="nucleotide sequence ID" value="NZ_BAFN01000001.1"/>
</dbReference>
<dbReference type="Gene3D" id="2.40.50.100">
    <property type="match status" value="1"/>
</dbReference>
<evidence type="ECO:0000259" key="2">
    <source>
        <dbReference type="PROSITE" id="PS50968"/>
    </source>
</evidence>
<dbReference type="PANTHER" id="PTHR11715:SF3">
    <property type="entry name" value="GLYCINE CLEAVAGE SYSTEM H PROTEIN-RELATED"/>
    <property type="match status" value="1"/>
</dbReference>
<dbReference type="EMBL" id="BAFN01000001">
    <property type="protein sequence ID" value="GAN33489.1"/>
    <property type="molecule type" value="Genomic_DNA"/>
</dbReference>
<dbReference type="Proteomes" id="UP000032309">
    <property type="component" value="Unassembled WGS sequence"/>
</dbReference>
<organism evidence="3 4">
    <name type="scientific">Candidatus Brocadia sinica JPN1</name>
    <dbReference type="NCBI Taxonomy" id="1197129"/>
    <lineage>
        <taxon>Bacteria</taxon>
        <taxon>Pseudomonadati</taxon>
        <taxon>Planctomycetota</taxon>
        <taxon>Candidatus Brocadiia</taxon>
        <taxon>Candidatus Brocadiales</taxon>
        <taxon>Candidatus Brocadiaceae</taxon>
        <taxon>Candidatus Brocadia</taxon>
    </lineage>
</organism>
<reference evidence="4" key="1">
    <citation type="journal article" date="2015" name="Genome Announc.">
        <title>Draft Genome Sequence of an Anaerobic Ammonium-Oxidizing Bacterium, "Candidatus Brocadia sinica".</title>
        <authorList>
            <person name="Oshiki M."/>
            <person name="Shinyako-Hata K."/>
            <person name="Satoh H."/>
            <person name="Okabe S."/>
        </authorList>
    </citation>
    <scope>NUCLEOTIDE SEQUENCE [LARGE SCALE GENOMIC DNA]</scope>
    <source>
        <strain evidence="4">JPN1</strain>
    </source>
</reference>
<name>A0ABQ0JXL7_9BACT</name>
<feature type="domain" description="Lipoyl-binding" evidence="2">
    <location>
        <begin position="21"/>
        <end position="103"/>
    </location>
</feature>
<dbReference type="InterPro" id="IPR011053">
    <property type="entry name" value="Single_hybrid_motif"/>
</dbReference>
<dbReference type="CDD" id="cd06848">
    <property type="entry name" value="GCS_H"/>
    <property type="match status" value="1"/>
</dbReference>
<keyword evidence="4" id="KW-1185">Reference proteome</keyword>